<dbReference type="PROSITE" id="PS51000">
    <property type="entry name" value="HTH_DEOR_2"/>
    <property type="match status" value="1"/>
</dbReference>
<dbReference type="InterPro" id="IPR013196">
    <property type="entry name" value="HTH_11"/>
</dbReference>
<reference evidence="4 5" key="1">
    <citation type="submission" date="2019-12" db="EMBL/GenBank/DDBJ databases">
        <authorList>
            <person name="Yang R."/>
        </authorList>
    </citation>
    <scope>NUCLEOTIDE SEQUENCE [LARGE SCALE GENOMIC DNA]</scope>
    <source>
        <strain evidence="4 5">DONG20-135</strain>
    </source>
</reference>
<dbReference type="GO" id="GO:0003700">
    <property type="term" value="F:DNA-binding transcription factor activity"/>
    <property type="evidence" value="ECO:0007669"/>
    <property type="project" value="InterPro"/>
</dbReference>
<dbReference type="Proteomes" id="UP000434036">
    <property type="component" value="Unassembled WGS sequence"/>
</dbReference>
<evidence type="ECO:0000256" key="2">
    <source>
        <dbReference type="ARBA" id="ARBA00023163"/>
    </source>
</evidence>
<dbReference type="InterPro" id="IPR036388">
    <property type="entry name" value="WH-like_DNA-bd_sf"/>
</dbReference>
<protein>
    <submittedName>
        <fullName evidence="4">WYL domain-containing protein</fullName>
    </submittedName>
</protein>
<dbReference type="Pfam" id="PF08279">
    <property type="entry name" value="HTH_11"/>
    <property type="match status" value="1"/>
</dbReference>
<evidence type="ECO:0000256" key="1">
    <source>
        <dbReference type="ARBA" id="ARBA00023015"/>
    </source>
</evidence>
<gene>
    <name evidence="4" type="ORF">GSF08_10815</name>
</gene>
<dbReference type="PIRSF" id="PIRSF016838">
    <property type="entry name" value="PafC"/>
    <property type="match status" value="1"/>
</dbReference>
<keyword evidence="2" id="KW-0804">Transcription</keyword>
<dbReference type="Pfam" id="PF13280">
    <property type="entry name" value="WYL"/>
    <property type="match status" value="1"/>
</dbReference>
<dbReference type="PANTHER" id="PTHR34580:SF1">
    <property type="entry name" value="PROTEIN PAFC"/>
    <property type="match status" value="1"/>
</dbReference>
<keyword evidence="5" id="KW-1185">Reference proteome</keyword>
<dbReference type="AlphaFoldDB" id="A0A6N8U892"/>
<dbReference type="InterPro" id="IPR001034">
    <property type="entry name" value="DeoR_HTH"/>
</dbReference>
<sequence>MQESRLFKIVYYLLDKGRATAPELAEKFEVSVRTIYRDIDAISSAGIPIYASQGYGGGIAIAKDYVLDKSLLSTAEKEQILMSIQGINTAEGKDQDHLLKKLESVFQTKNRNWIEVDFSNWASGDQQRIFTFLKDAIFARSQIMIHYVGAHEEWMNRRVAPLKLVFKSKDWYLYGYCFMRKDYRFFKLTRIRDMKILEERNPANVTAAERVCQPIAEETTIETIIRFDKSQAFRVYDEFSKASIKAEKDTLLVHARLPQKKDVLFRYLLSFGPHAELLEPIKVREAFIAYLIAIQKNYRT</sequence>
<dbReference type="PANTHER" id="PTHR34580">
    <property type="match status" value="1"/>
</dbReference>
<dbReference type="Pfam" id="PF25583">
    <property type="entry name" value="WCX"/>
    <property type="match status" value="1"/>
</dbReference>
<proteinExistence type="predicted"/>
<dbReference type="SUPFAM" id="SSF46785">
    <property type="entry name" value="Winged helix' DNA-binding domain"/>
    <property type="match status" value="1"/>
</dbReference>
<organism evidence="4 5">
    <name type="scientific">Copranaerobaculum intestinale</name>
    <dbReference type="NCBI Taxonomy" id="2692629"/>
    <lineage>
        <taxon>Bacteria</taxon>
        <taxon>Bacillati</taxon>
        <taxon>Bacillota</taxon>
        <taxon>Erysipelotrichia</taxon>
        <taxon>Erysipelotrichales</taxon>
        <taxon>Erysipelotrichaceae</taxon>
        <taxon>Copranaerobaculum</taxon>
    </lineage>
</organism>
<reference evidence="4 5" key="2">
    <citation type="submission" date="2020-01" db="EMBL/GenBank/DDBJ databases">
        <title>Clostridiaceae sp. nov. isolated from the gut of human by culturomics.</title>
        <authorList>
            <person name="Chang Y."/>
        </authorList>
    </citation>
    <scope>NUCLEOTIDE SEQUENCE [LARGE SCALE GENOMIC DNA]</scope>
    <source>
        <strain evidence="4 5">DONG20-135</strain>
    </source>
</reference>
<accession>A0A6N8U892</accession>
<dbReference type="InterPro" id="IPR028349">
    <property type="entry name" value="PafC-like"/>
</dbReference>
<feature type="domain" description="HTH deoR-type" evidence="3">
    <location>
        <begin position="2"/>
        <end position="60"/>
    </location>
</feature>
<evidence type="ECO:0000259" key="3">
    <source>
        <dbReference type="PROSITE" id="PS51000"/>
    </source>
</evidence>
<dbReference type="Gene3D" id="1.10.10.10">
    <property type="entry name" value="Winged helix-like DNA-binding domain superfamily/Winged helix DNA-binding domain"/>
    <property type="match status" value="1"/>
</dbReference>
<dbReference type="InterPro" id="IPR057727">
    <property type="entry name" value="WCX_dom"/>
</dbReference>
<dbReference type="EMBL" id="WUUQ01000007">
    <property type="protein sequence ID" value="MXQ74416.1"/>
    <property type="molecule type" value="Genomic_DNA"/>
</dbReference>
<dbReference type="InterPro" id="IPR026881">
    <property type="entry name" value="WYL_dom"/>
</dbReference>
<name>A0A6N8U892_9FIRM</name>
<dbReference type="PROSITE" id="PS52050">
    <property type="entry name" value="WYL"/>
    <property type="match status" value="1"/>
</dbReference>
<comment type="caution">
    <text evidence="4">The sequence shown here is derived from an EMBL/GenBank/DDBJ whole genome shotgun (WGS) entry which is preliminary data.</text>
</comment>
<keyword evidence="1" id="KW-0805">Transcription regulation</keyword>
<dbReference type="InterPro" id="IPR051534">
    <property type="entry name" value="CBASS_pafABC_assoc_protein"/>
</dbReference>
<dbReference type="InterPro" id="IPR036390">
    <property type="entry name" value="WH_DNA-bd_sf"/>
</dbReference>
<evidence type="ECO:0000313" key="5">
    <source>
        <dbReference type="Proteomes" id="UP000434036"/>
    </source>
</evidence>
<evidence type="ECO:0000313" key="4">
    <source>
        <dbReference type="EMBL" id="MXQ74416.1"/>
    </source>
</evidence>